<evidence type="ECO:0000313" key="4">
    <source>
        <dbReference type="Proteomes" id="UP000015354"/>
    </source>
</evidence>
<dbReference type="OrthoDB" id="277426at2759"/>
<dbReference type="AlphaFoldDB" id="S9UVC4"/>
<feature type="transmembrane region" description="Helical" evidence="1">
    <location>
        <begin position="129"/>
        <end position="147"/>
    </location>
</feature>
<evidence type="ECO:0000256" key="1">
    <source>
        <dbReference type="SAM" id="Phobius"/>
    </source>
</evidence>
<keyword evidence="1" id="KW-0472">Membrane</keyword>
<feature type="transmembrane region" description="Helical" evidence="1">
    <location>
        <begin position="50"/>
        <end position="71"/>
    </location>
</feature>
<accession>S9UVC4</accession>
<dbReference type="EMBL" id="ATMH01002723">
    <property type="protein sequence ID" value="EPY32714.1"/>
    <property type="molecule type" value="Genomic_DNA"/>
</dbReference>
<organism evidence="3 4">
    <name type="scientific">Strigomonas culicis</name>
    <dbReference type="NCBI Taxonomy" id="28005"/>
    <lineage>
        <taxon>Eukaryota</taxon>
        <taxon>Discoba</taxon>
        <taxon>Euglenozoa</taxon>
        <taxon>Kinetoplastea</taxon>
        <taxon>Metakinetoplastina</taxon>
        <taxon>Trypanosomatida</taxon>
        <taxon>Trypanosomatidae</taxon>
        <taxon>Strigomonadinae</taxon>
        <taxon>Strigomonas</taxon>
    </lineage>
</organism>
<gene>
    <name evidence="3" type="ORF">STCU_02723</name>
    <name evidence="2" type="ORF">STCU_06391</name>
</gene>
<name>S9UVC4_9TRYP</name>
<sequence length="251" mass="27496">MSLDPSKISIISSTKVDAKKLSDVGDTNAAFAPKQVQNAQRNEKRCNLCCMLYGAIISFAAVGSVTATGTIVSIRSQQRLNYSLNGTMRQIMWMAFPGVLVGSTMHFFLSEAMWSGKKNSWGQAWVKAILMNSVLWGAGIGLCTGVWRKVLPLSAAGRRLFYRYPVSSVPLEMRVMRSGKEFFTGMGWSYWLSGVGSGNMAPIILVSFAVYNERPYLIMAPGGGYGDSCMPPWRRDHMARLASPAGEPTQP</sequence>
<keyword evidence="1" id="KW-1133">Transmembrane helix</keyword>
<evidence type="ECO:0000313" key="2">
    <source>
        <dbReference type="EMBL" id="EPY25959.1"/>
    </source>
</evidence>
<keyword evidence="1" id="KW-0812">Transmembrane</keyword>
<proteinExistence type="predicted"/>
<comment type="caution">
    <text evidence="3">The sequence shown here is derived from an EMBL/GenBank/DDBJ whole genome shotgun (WGS) entry which is preliminary data.</text>
</comment>
<dbReference type="Proteomes" id="UP000015354">
    <property type="component" value="Unassembled WGS sequence"/>
</dbReference>
<keyword evidence="4" id="KW-1185">Reference proteome</keyword>
<feature type="transmembrane region" description="Helical" evidence="1">
    <location>
        <begin position="91"/>
        <end position="109"/>
    </location>
</feature>
<evidence type="ECO:0000313" key="3">
    <source>
        <dbReference type="EMBL" id="EPY32714.1"/>
    </source>
</evidence>
<dbReference type="EMBL" id="ATMH01006391">
    <property type="protein sequence ID" value="EPY25959.1"/>
    <property type="molecule type" value="Genomic_DNA"/>
</dbReference>
<feature type="transmembrane region" description="Helical" evidence="1">
    <location>
        <begin position="188"/>
        <end position="211"/>
    </location>
</feature>
<protein>
    <submittedName>
        <fullName evidence="3">Uncharacterized protein</fullName>
    </submittedName>
</protein>
<reference evidence="3 4" key="1">
    <citation type="journal article" date="2013" name="PLoS ONE">
        <title>Predicting the Proteins of Angomonas deanei, Strigomonas culicis and Their Respective Endosymbionts Reveals New Aspects of the Trypanosomatidae Family.</title>
        <authorList>
            <person name="Motta M.C."/>
            <person name="Martins A.C."/>
            <person name="de Souza S.S."/>
            <person name="Catta-Preta C.M."/>
            <person name="Silva R."/>
            <person name="Klein C.C."/>
            <person name="de Almeida L.G."/>
            <person name="de Lima Cunha O."/>
            <person name="Ciapina L.P."/>
            <person name="Brocchi M."/>
            <person name="Colabardini A.C."/>
            <person name="de Araujo Lima B."/>
            <person name="Machado C.R."/>
            <person name="de Almeida Soares C.M."/>
            <person name="Probst C.M."/>
            <person name="de Menezes C.B."/>
            <person name="Thompson C.E."/>
            <person name="Bartholomeu D.C."/>
            <person name="Gradia D.F."/>
            <person name="Pavoni D.P."/>
            <person name="Grisard E.C."/>
            <person name="Fantinatti-Garboggini F."/>
            <person name="Marchini F.K."/>
            <person name="Rodrigues-Luiz G.F."/>
            <person name="Wagner G."/>
            <person name="Goldman G.H."/>
            <person name="Fietto J.L."/>
            <person name="Elias M.C."/>
            <person name="Goldman M.H."/>
            <person name="Sagot M.F."/>
            <person name="Pereira M."/>
            <person name="Stoco P.H."/>
            <person name="de Mendonca-Neto R.P."/>
            <person name="Teixeira S.M."/>
            <person name="Maciel T.E."/>
            <person name="de Oliveira Mendes T.A."/>
            <person name="Urmenyi T.P."/>
            <person name="de Souza W."/>
            <person name="Schenkman S."/>
            <person name="de Vasconcelos A.T."/>
        </authorList>
    </citation>
    <scope>NUCLEOTIDE SEQUENCE [LARGE SCALE GENOMIC DNA]</scope>
</reference>
<reference evidence="3" key="2">
    <citation type="submission" date="2013-03" db="EMBL/GenBank/DDBJ databases">
        <authorList>
            <person name="Motta M.C.M."/>
            <person name="Martins A.C.A."/>
            <person name="Preta C.M.C.C."/>
            <person name="Silva R."/>
            <person name="de Souza S.S."/>
            <person name="Klein C.C."/>
            <person name="de Almeida L.G.P."/>
            <person name="Cunha O.L."/>
            <person name="Colabardini A.C."/>
            <person name="Lima B.A."/>
            <person name="Machado C.R."/>
            <person name="Soares C.M.A."/>
            <person name="de Menezes C.B.A."/>
            <person name="Bartolomeu D.C."/>
            <person name="Grisard E.C."/>
            <person name="Fantinatti-Garboggini F."/>
            <person name="Rodrigues-Luiz G.F."/>
            <person name="Wagner G."/>
            <person name="Goldman G.H."/>
            <person name="Fietto J.L.R."/>
            <person name="Ciapina L.P."/>
            <person name="Brocchi M."/>
            <person name="Elias M.C."/>
            <person name="Goldman M.H.S."/>
            <person name="Sagot M.-F."/>
            <person name="Pereira M."/>
            <person name="Stoco P.H."/>
            <person name="Teixeira S.M.R."/>
            <person name="de Mendonca-Neto R.P."/>
            <person name="Maciel T.E.F."/>
            <person name="Mendes T.A.O."/>
            <person name="Urmenyi T.P."/>
            <person name="Teixeira M.M.G."/>
            <person name="de Camargo E.F.P."/>
            <person name="de Sousa W."/>
            <person name="Schenkman S."/>
            <person name="de Vasconcelos A.T.R."/>
        </authorList>
    </citation>
    <scope>NUCLEOTIDE SEQUENCE</scope>
</reference>